<dbReference type="Gene3D" id="1.20.5.110">
    <property type="match status" value="1"/>
</dbReference>
<dbReference type="SUPFAM" id="SSF64356">
    <property type="entry name" value="SNARE-like"/>
    <property type="match status" value="1"/>
</dbReference>
<feature type="domain" description="Longin" evidence="11">
    <location>
        <begin position="9"/>
        <end position="102"/>
    </location>
</feature>
<dbReference type="GO" id="GO:0030659">
    <property type="term" value="C:cytoplasmic vesicle membrane"/>
    <property type="evidence" value="ECO:0007669"/>
    <property type="project" value="UniProtKB-SubCell"/>
</dbReference>
<evidence type="ECO:0000256" key="8">
    <source>
        <dbReference type="ARBA" id="ARBA00025256"/>
    </source>
</evidence>
<keyword evidence="7" id="KW-0636">Prenylation</keyword>
<keyword evidence="5" id="KW-0564">Palmitate</keyword>
<dbReference type="PROSITE" id="PS50859">
    <property type="entry name" value="LONGIN"/>
    <property type="match status" value="1"/>
</dbReference>
<evidence type="ECO:0000256" key="2">
    <source>
        <dbReference type="ARBA" id="ARBA00008025"/>
    </source>
</evidence>
<proteinExistence type="inferred from homology"/>
<dbReference type="InterPro" id="IPR011012">
    <property type="entry name" value="Longin-like_dom_sf"/>
</dbReference>
<dbReference type="PANTHER" id="PTHR45806:SF1">
    <property type="entry name" value="SYNAPTOBREVIN HOMOLOG YKT6"/>
    <property type="match status" value="1"/>
</dbReference>
<comment type="similarity">
    <text evidence="2">Belongs to the synaptobrevin family.</text>
</comment>
<evidence type="ECO:0000256" key="6">
    <source>
        <dbReference type="ARBA" id="ARBA00023288"/>
    </source>
</evidence>
<dbReference type="PANTHER" id="PTHR45806">
    <property type="entry name" value="SYNAPTOBREVIN HOMOLOG YKT6"/>
    <property type="match status" value="1"/>
</dbReference>
<dbReference type="GO" id="GO:0006888">
    <property type="term" value="P:endoplasmic reticulum to Golgi vesicle-mediated transport"/>
    <property type="evidence" value="ECO:0007669"/>
    <property type="project" value="TreeGrafter"/>
</dbReference>
<dbReference type="EMBL" id="JARGDH010000002">
    <property type="protein sequence ID" value="KAL0277085.1"/>
    <property type="molecule type" value="Genomic_DNA"/>
</dbReference>
<keyword evidence="10" id="KW-0175">Coiled coil</keyword>
<dbReference type="InterPro" id="IPR010908">
    <property type="entry name" value="Longin_dom"/>
</dbReference>
<dbReference type="InterPro" id="IPR045848">
    <property type="entry name" value="R-SNARE_YKT6"/>
</dbReference>
<comment type="caution">
    <text evidence="13">The sequence shown here is derived from an EMBL/GenBank/DDBJ whole genome shotgun (WGS) entry which is preliminary data.</text>
</comment>
<protein>
    <submittedName>
        <fullName evidence="13">Uncharacterized protein</fullName>
    </submittedName>
</protein>
<evidence type="ECO:0000256" key="9">
    <source>
        <dbReference type="ARBA" id="ARBA00025701"/>
    </source>
</evidence>
<reference evidence="13" key="1">
    <citation type="journal article" date="2024" name="Gigascience">
        <title>Chromosome-level genome of the poultry shaft louse Menopon gallinae provides insight into the host-switching and adaptive evolution of parasitic lice.</title>
        <authorList>
            <person name="Xu Y."/>
            <person name="Ma L."/>
            <person name="Liu S."/>
            <person name="Liang Y."/>
            <person name="Liu Q."/>
            <person name="He Z."/>
            <person name="Tian L."/>
            <person name="Duan Y."/>
            <person name="Cai W."/>
            <person name="Li H."/>
            <person name="Song F."/>
        </authorList>
    </citation>
    <scope>NUCLEOTIDE SEQUENCE</scope>
    <source>
        <strain evidence="13">Cailab_2023a</strain>
    </source>
</reference>
<keyword evidence="6" id="KW-0449">Lipoprotein</keyword>
<keyword evidence="3" id="KW-0488">Methylation</keyword>
<dbReference type="AlphaFoldDB" id="A0AAW2I3Y8"/>
<dbReference type="Pfam" id="PF13774">
    <property type="entry name" value="Longin"/>
    <property type="match status" value="1"/>
</dbReference>
<evidence type="ECO:0000256" key="7">
    <source>
        <dbReference type="ARBA" id="ARBA00023289"/>
    </source>
</evidence>
<dbReference type="GO" id="GO:0000139">
    <property type="term" value="C:Golgi membrane"/>
    <property type="evidence" value="ECO:0007669"/>
    <property type="project" value="UniProtKB-SubCell"/>
</dbReference>
<gene>
    <name evidence="13" type="ORF">PYX00_004489</name>
</gene>
<evidence type="ECO:0000259" key="12">
    <source>
        <dbReference type="PROSITE" id="PS50892"/>
    </source>
</evidence>
<evidence type="ECO:0000313" key="13">
    <source>
        <dbReference type="EMBL" id="KAL0277085.1"/>
    </source>
</evidence>
<name>A0AAW2I3Y8_9NEOP</name>
<dbReference type="SUPFAM" id="SSF58038">
    <property type="entry name" value="SNARE fusion complex"/>
    <property type="match status" value="1"/>
</dbReference>
<comment type="subcellular location">
    <subcellularLocation>
        <location evidence="9">Cytoplasmic vesicle membrane</location>
        <topology evidence="9">Lipid-anchor</topology>
        <orientation evidence="9">Cytoplasmic side</orientation>
    </subcellularLocation>
    <subcellularLocation>
        <location evidence="1">Golgi apparatus membrane</location>
        <topology evidence="1">Lipid-anchor</topology>
        <orientation evidence="1">Cytoplasmic side</orientation>
    </subcellularLocation>
</comment>
<dbReference type="CDD" id="cd14824">
    <property type="entry name" value="Longin"/>
    <property type="match status" value="1"/>
</dbReference>
<dbReference type="GO" id="GO:0005484">
    <property type="term" value="F:SNAP receptor activity"/>
    <property type="evidence" value="ECO:0007669"/>
    <property type="project" value="TreeGrafter"/>
</dbReference>
<dbReference type="Pfam" id="PF00957">
    <property type="entry name" value="Synaptobrevin"/>
    <property type="match status" value="1"/>
</dbReference>
<organism evidence="13">
    <name type="scientific">Menopon gallinae</name>
    <name type="common">poultry shaft louse</name>
    <dbReference type="NCBI Taxonomy" id="328185"/>
    <lineage>
        <taxon>Eukaryota</taxon>
        <taxon>Metazoa</taxon>
        <taxon>Ecdysozoa</taxon>
        <taxon>Arthropoda</taxon>
        <taxon>Hexapoda</taxon>
        <taxon>Insecta</taxon>
        <taxon>Pterygota</taxon>
        <taxon>Neoptera</taxon>
        <taxon>Paraneoptera</taxon>
        <taxon>Psocodea</taxon>
        <taxon>Troctomorpha</taxon>
        <taxon>Phthiraptera</taxon>
        <taxon>Amblycera</taxon>
        <taxon>Menoponidae</taxon>
        <taxon>Menopon</taxon>
    </lineage>
</organism>
<dbReference type="Gene3D" id="3.30.450.50">
    <property type="entry name" value="Longin domain"/>
    <property type="match status" value="1"/>
</dbReference>
<sequence>MVKLFSLNVLYKYENTVKCLKAAHELSSVSYFSRGNVQEFMQFVSKTVVERTPPATRQSIKQGDYMCHVYVRENGLAGVLISDHEYPHRVAHSLLGKVLTKYQVPSEADAMTKIEEELDETKIILRETIQSVLKRGEKMEDLVAKSEELSSQSKMFYKTARKTNSCCNF</sequence>
<evidence type="ECO:0000259" key="11">
    <source>
        <dbReference type="PROSITE" id="PS50859"/>
    </source>
</evidence>
<evidence type="ECO:0000256" key="4">
    <source>
        <dbReference type="ARBA" id="ARBA00023136"/>
    </source>
</evidence>
<dbReference type="CDD" id="cd15867">
    <property type="entry name" value="R-SNARE_YKT6"/>
    <property type="match status" value="1"/>
</dbReference>
<keyword evidence="4" id="KW-0472">Membrane</keyword>
<dbReference type="PROSITE" id="PS50892">
    <property type="entry name" value="V_SNARE"/>
    <property type="match status" value="1"/>
</dbReference>
<comment type="function">
    <text evidence="8">Vesicular soluble NSF attachment protein receptor (v-SNARE) mediating vesicle docking and fusion to a specific acceptor cellular compartment. Functions in endoplasmic reticulum to Golgi transport; as part of a SNARE complex composed of GOSR1, GOSR2 and STX5. Functions in early/recycling endosome to TGN transport; as part of a SNARE complex composed of BET1L, GOSR1 and STX5. Has a S-palmitoyl transferase activity.</text>
</comment>
<accession>A0AAW2I3Y8</accession>
<evidence type="ECO:0000256" key="1">
    <source>
        <dbReference type="ARBA" id="ARBA00004444"/>
    </source>
</evidence>
<evidence type="ECO:0000256" key="5">
    <source>
        <dbReference type="ARBA" id="ARBA00023139"/>
    </source>
</evidence>
<evidence type="ECO:0000256" key="10">
    <source>
        <dbReference type="PROSITE-ProRule" id="PRU00290"/>
    </source>
</evidence>
<dbReference type="InterPro" id="IPR042855">
    <property type="entry name" value="V_SNARE_CC"/>
</dbReference>
<dbReference type="SMART" id="SM01270">
    <property type="entry name" value="Longin"/>
    <property type="match status" value="1"/>
</dbReference>
<evidence type="ECO:0000256" key="3">
    <source>
        <dbReference type="ARBA" id="ARBA00022481"/>
    </source>
</evidence>
<feature type="domain" description="V-SNARE coiled-coil homology" evidence="12">
    <location>
        <begin position="110"/>
        <end position="169"/>
    </location>
</feature>